<dbReference type="Pfam" id="PF13456">
    <property type="entry name" value="RVT_3"/>
    <property type="match status" value="1"/>
</dbReference>
<dbReference type="InterPro" id="IPR053151">
    <property type="entry name" value="RNase_H-like"/>
</dbReference>
<dbReference type="InterPro" id="IPR036397">
    <property type="entry name" value="RNaseH_sf"/>
</dbReference>
<evidence type="ECO:0000313" key="4">
    <source>
        <dbReference type="Proteomes" id="UP001630127"/>
    </source>
</evidence>
<reference evidence="3 4" key="1">
    <citation type="submission" date="2024-11" db="EMBL/GenBank/DDBJ databases">
        <title>A near-complete genome assembly of Cinchona calisaya.</title>
        <authorList>
            <person name="Lian D.C."/>
            <person name="Zhao X.W."/>
            <person name="Wei L."/>
        </authorList>
    </citation>
    <scope>NUCLEOTIDE SEQUENCE [LARGE SCALE GENOMIC DNA]</scope>
    <source>
        <tissue evidence="3">Nenye</tissue>
    </source>
</reference>
<gene>
    <name evidence="3" type="ORF">ACH5RR_015958</name>
</gene>
<dbReference type="CDD" id="cd06222">
    <property type="entry name" value="RNase_H_like"/>
    <property type="match status" value="1"/>
</dbReference>
<dbReference type="InterPro" id="IPR044730">
    <property type="entry name" value="RNase_H-like_dom_plant"/>
</dbReference>
<name>A0ABD2ZUN4_9GENT</name>
<protein>
    <recommendedName>
        <fullName evidence="5">RNase H type-1 domain-containing protein</fullName>
    </recommendedName>
</protein>
<evidence type="ECO:0008006" key="5">
    <source>
        <dbReference type="Google" id="ProtNLM"/>
    </source>
</evidence>
<dbReference type="InterPro" id="IPR012337">
    <property type="entry name" value="RNaseH-like_sf"/>
</dbReference>
<organism evidence="3 4">
    <name type="scientific">Cinchona calisaya</name>
    <dbReference type="NCBI Taxonomy" id="153742"/>
    <lineage>
        <taxon>Eukaryota</taxon>
        <taxon>Viridiplantae</taxon>
        <taxon>Streptophyta</taxon>
        <taxon>Embryophyta</taxon>
        <taxon>Tracheophyta</taxon>
        <taxon>Spermatophyta</taxon>
        <taxon>Magnoliopsida</taxon>
        <taxon>eudicotyledons</taxon>
        <taxon>Gunneridae</taxon>
        <taxon>Pentapetalae</taxon>
        <taxon>asterids</taxon>
        <taxon>lamiids</taxon>
        <taxon>Gentianales</taxon>
        <taxon>Rubiaceae</taxon>
        <taxon>Cinchonoideae</taxon>
        <taxon>Cinchoneae</taxon>
        <taxon>Cinchona</taxon>
    </lineage>
</organism>
<proteinExistence type="predicted"/>
<dbReference type="InterPro" id="IPR002156">
    <property type="entry name" value="RNaseH_domain"/>
</dbReference>
<keyword evidence="4" id="KW-1185">Reference proteome</keyword>
<dbReference type="AlphaFoldDB" id="A0ABD2ZUN4"/>
<evidence type="ECO:0000259" key="1">
    <source>
        <dbReference type="Pfam" id="PF13456"/>
    </source>
</evidence>
<accession>A0ABD2ZUN4</accession>
<dbReference type="SUPFAM" id="SSF53098">
    <property type="entry name" value="Ribonuclease H-like"/>
    <property type="match status" value="1"/>
</dbReference>
<feature type="domain" description="RNase H type-1" evidence="1">
    <location>
        <begin position="150"/>
        <end position="237"/>
    </location>
</feature>
<dbReference type="InterPro" id="IPR026960">
    <property type="entry name" value="RVT-Znf"/>
</dbReference>
<dbReference type="PANTHER" id="PTHR47723">
    <property type="entry name" value="OS05G0353850 PROTEIN"/>
    <property type="match status" value="1"/>
</dbReference>
<dbReference type="Pfam" id="PF13966">
    <property type="entry name" value="zf-RVT"/>
    <property type="match status" value="1"/>
</dbReference>
<sequence>MVEDSHNEDKMRWKFSSLGKFTVKSTYYSLMNNEDIVNEASKLKNIWKGRGPNRANHLVWLARHGRLMTSNLKMKMTLKQCDVCLICQLASETTIHAIRDCLWIEKQVLEILDAITGTSTKQKQEGLVGQEFSRQGWVKLNVDNSARSCPCLAGGGGLFRNDHGHWLFGFTVNISEATSLVAELWAILKGLEITLHLGFKHLEIESDSLIGVQVIKEATEDHQHYNFIDCIRKVLSRD</sequence>
<feature type="domain" description="Reverse transcriptase zinc-binding" evidence="2">
    <location>
        <begin position="21"/>
        <end position="103"/>
    </location>
</feature>
<dbReference type="PANTHER" id="PTHR47723:SF19">
    <property type="entry name" value="POLYNUCLEOTIDYL TRANSFERASE, RIBONUCLEASE H-LIKE SUPERFAMILY PROTEIN"/>
    <property type="match status" value="1"/>
</dbReference>
<comment type="caution">
    <text evidence="3">The sequence shown here is derived from an EMBL/GenBank/DDBJ whole genome shotgun (WGS) entry which is preliminary data.</text>
</comment>
<dbReference type="Proteomes" id="UP001630127">
    <property type="component" value="Unassembled WGS sequence"/>
</dbReference>
<evidence type="ECO:0000313" key="3">
    <source>
        <dbReference type="EMBL" id="KAL3523124.1"/>
    </source>
</evidence>
<dbReference type="EMBL" id="JBJUIK010000007">
    <property type="protein sequence ID" value="KAL3523124.1"/>
    <property type="molecule type" value="Genomic_DNA"/>
</dbReference>
<evidence type="ECO:0000259" key="2">
    <source>
        <dbReference type="Pfam" id="PF13966"/>
    </source>
</evidence>
<dbReference type="Gene3D" id="3.30.420.10">
    <property type="entry name" value="Ribonuclease H-like superfamily/Ribonuclease H"/>
    <property type="match status" value="1"/>
</dbReference>